<dbReference type="Proteomes" id="UP000636709">
    <property type="component" value="Unassembled WGS sequence"/>
</dbReference>
<name>A0A835BMM2_9POAL</name>
<comment type="caution">
    <text evidence="1">The sequence shown here is derived from an EMBL/GenBank/DDBJ whole genome shotgun (WGS) entry which is preliminary data.</text>
</comment>
<keyword evidence="2" id="KW-1185">Reference proteome</keyword>
<sequence>MNQKLKMIHSLLSQASIMSFGSLAIVSPWDVMMNIKSSSRFFSCSNLSLSFSIFS</sequence>
<reference evidence="1" key="1">
    <citation type="submission" date="2020-07" db="EMBL/GenBank/DDBJ databases">
        <title>Genome sequence and genetic diversity analysis of an under-domesticated orphan crop, white fonio (Digitaria exilis).</title>
        <authorList>
            <person name="Bennetzen J.L."/>
            <person name="Chen S."/>
            <person name="Ma X."/>
            <person name="Wang X."/>
            <person name="Yssel A.E.J."/>
            <person name="Chaluvadi S.R."/>
            <person name="Johnson M."/>
            <person name="Gangashetty P."/>
            <person name="Hamidou F."/>
            <person name="Sanogo M.D."/>
            <person name="Zwaenepoel A."/>
            <person name="Wallace J."/>
            <person name="Van De Peer Y."/>
            <person name="Van Deynze A."/>
        </authorList>
    </citation>
    <scope>NUCLEOTIDE SEQUENCE</scope>
    <source>
        <tissue evidence="1">Leaves</tissue>
    </source>
</reference>
<organism evidence="1 2">
    <name type="scientific">Digitaria exilis</name>
    <dbReference type="NCBI Taxonomy" id="1010633"/>
    <lineage>
        <taxon>Eukaryota</taxon>
        <taxon>Viridiplantae</taxon>
        <taxon>Streptophyta</taxon>
        <taxon>Embryophyta</taxon>
        <taxon>Tracheophyta</taxon>
        <taxon>Spermatophyta</taxon>
        <taxon>Magnoliopsida</taxon>
        <taxon>Liliopsida</taxon>
        <taxon>Poales</taxon>
        <taxon>Poaceae</taxon>
        <taxon>PACMAD clade</taxon>
        <taxon>Panicoideae</taxon>
        <taxon>Panicodae</taxon>
        <taxon>Paniceae</taxon>
        <taxon>Anthephorinae</taxon>
        <taxon>Digitaria</taxon>
    </lineage>
</organism>
<accession>A0A835BMM2</accession>
<protein>
    <submittedName>
        <fullName evidence="1">Uncharacterized protein</fullName>
    </submittedName>
</protein>
<dbReference type="AlphaFoldDB" id="A0A835BMM2"/>
<dbReference type="EMBL" id="JACEFO010001770">
    <property type="protein sequence ID" value="KAF8704997.1"/>
    <property type="molecule type" value="Genomic_DNA"/>
</dbReference>
<proteinExistence type="predicted"/>
<gene>
    <name evidence="1" type="ORF">HU200_031249</name>
</gene>
<evidence type="ECO:0000313" key="2">
    <source>
        <dbReference type="Proteomes" id="UP000636709"/>
    </source>
</evidence>
<evidence type="ECO:0000313" key="1">
    <source>
        <dbReference type="EMBL" id="KAF8704997.1"/>
    </source>
</evidence>